<dbReference type="RefSeq" id="XP_021806262.1">
    <property type="nucleotide sequence ID" value="XM_021950570.1"/>
</dbReference>
<gene>
    <name evidence="3" type="primary">LOC110750270</name>
</gene>
<dbReference type="PANTHER" id="PTHR34962:SF3">
    <property type="entry name" value="ABC SUBFAMILY C PROTEIN"/>
    <property type="match status" value="1"/>
</dbReference>
<feature type="region of interest" description="Disordered" evidence="1">
    <location>
        <begin position="300"/>
        <end position="434"/>
    </location>
</feature>
<name>A0A6P5RUM1_PRUAV</name>
<dbReference type="KEGG" id="pavi:110750270"/>
<evidence type="ECO:0000256" key="1">
    <source>
        <dbReference type="SAM" id="MobiDB-lite"/>
    </source>
</evidence>
<dbReference type="PANTHER" id="PTHR34962">
    <property type="entry name" value="EMBRYO DEFECTIVE 1703-RELATED"/>
    <property type="match status" value="1"/>
</dbReference>
<feature type="compositionally biased region" description="Basic and acidic residues" evidence="1">
    <location>
        <begin position="210"/>
        <end position="219"/>
    </location>
</feature>
<dbReference type="GeneID" id="110750270"/>
<reference evidence="3" key="1">
    <citation type="submission" date="2025-08" db="UniProtKB">
        <authorList>
            <consortium name="RefSeq"/>
        </authorList>
    </citation>
    <scope>IDENTIFICATION</scope>
</reference>
<accession>A0A6P5RUM1</accession>
<keyword evidence="2" id="KW-1185">Reference proteome</keyword>
<dbReference type="SMR" id="A0A6P5RUM1"/>
<feature type="compositionally biased region" description="Basic and acidic residues" evidence="1">
    <location>
        <begin position="417"/>
        <end position="426"/>
    </location>
</feature>
<organism evidence="2 3">
    <name type="scientific">Prunus avium</name>
    <name type="common">Cherry</name>
    <name type="synonym">Cerasus avium</name>
    <dbReference type="NCBI Taxonomy" id="42229"/>
    <lineage>
        <taxon>Eukaryota</taxon>
        <taxon>Viridiplantae</taxon>
        <taxon>Streptophyta</taxon>
        <taxon>Embryophyta</taxon>
        <taxon>Tracheophyta</taxon>
        <taxon>Spermatophyta</taxon>
        <taxon>Magnoliopsida</taxon>
        <taxon>eudicotyledons</taxon>
        <taxon>Gunneridae</taxon>
        <taxon>Pentapetalae</taxon>
        <taxon>rosids</taxon>
        <taxon>fabids</taxon>
        <taxon>Rosales</taxon>
        <taxon>Rosaceae</taxon>
        <taxon>Amygdaloideae</taxon>
        <taxon>Amygdaleae</taxon>
        <taxon>Prunus</taxon>
    </lineage>
</organism>
<dbReference type="Proteomes" id="UP000515124">
    <property type="component" value="Unplaced"/>
</dbReference>
<evidence type="ECO:0000313" key="3">
    <source>
        <dbReference type="RefSeq" id="XP_021806262.1"/>
    </source>
</evidence>
<feature type="compositionally biased region" description="Basic and acidic residues" evidence="1">
    <location>
        <begin position="377"/>
        <end position="402"/>
    </location>
</feature>
<dbReference type="Gramene" id="Pav_sc0000174.1_g140.1.mk:mrna">
    <property type="protein sequence ID" value="Pav_sc0000174.1_g140.1.mk:mrna"/>
    <property type="gene ID" value="Pav_sc0000174.1_g140.1.mk"/>
</dbReference>
<evidence type="ECO:0000313" key="2">
    <source>
        <dbReference type="Proteomes" id="UP000515124"/>
    </source>
</evidence>
<feature type="compositionally biased region" description="Basic and acidic residues" evidence="1">
    <location>
        <begin position="333"/>
        <end position="356"/>
    </location>
</feature>
<dbReference type="Pfam" id="PF11360">
    <property type="entry name" value="DUF3110"/>
    <property type="match status" value="1"/>
</dbReference>
<feature type="compositionally biased region" description="Basic and acidic residues" evidence="1">
    <location>
        <begin position="300"/>
        <end position="322"/>
    </location>
</feature>
<protein>
    <submittedName>
        <fullName evidence="3">Uncharacterized protein LOC110750270 isoform X1</fullName>
    </submittedName>
</protein>
<dbReference type="InterPro" id="IPR021503">
    <property type="entry name" value="DUF3110"/>
</dbReference>
<proteinExistence type="predicted"/>
<sequence>MAGAHCATFPFLTPPICSTAKPTKPILSASIALPSKPTRRKNYLRPKILKTLAKPDPPPRTPLLPEQPLTSPVIPIEYPVTQYENDSNLERSSDQGDVVAGEGNKVEEFSVSDTTPEYNGIVGKLSAKSVLKFGAYLVGAYLFQAFFTVWLLGNDNPDEENRKSKSSGLSLSKGKVLNTNVGSGLSNVVYLDELQLDEKIEEIRAMAREARKQEKKEGKGSVGDEDDVIDESSMPRNRIGIEKEVGERLVKLQNRLNSKREKLQGPYVKDFGKHENSEDENLKEREGGLMFKKKLKFKAEAKRSPKGFGDLEEHDENRRETDFEQSVSETLEEEPKLLQDDGNHLDKGTGKMDSGKDIGVGTIETKNGTVQRTRRGRSSEGVKSKKSRELGKKKSRLKKEVQETTIKSGDHVNGSSRHKEAEKEPVPNKVSGNRSKNGIDPWWLDLPYVLVILMRRGSGSEQGGLYTLKFSSQPRNQRDSSYTVAFEDHADANNFCFLLESLFEDLGDFSADIAPLPNKELREAIKSDNMKVIFVKKGQLPLYAGQPFEEVEMALRSLVEHD</sequence>
<feature type="region of interest" description="Disordered" evidence="1">
    <location>
        <begin position="210"/>
        <end position="232"/>
    </location>
</feature>
<dbReference type="AlphaFoldDB" id="A0A6P5RUM1"/>